<keyword evidence="4" id="KW-1185">Reference proteome</keyword>
<dbReference type="Gene3D" id="3.40.50.720">
    <property type="entry name" value="NAD(P)-binding Rossmann-like Domain"/>
    <property type="match status" value="1"/>
</dbReference>
<sequence>MHLLIIGGSGRTGKLIVQAALKANHTITALVRTPSSLTPNPNLTIIQGTPTSSSDISTAITSSPQKPDAVIVSLASLRKTDSPFSAPVSPPTFMTDVHRLLLAEMRSRGIERLITISAVGVGDSNPNVFWPMRMILNKSPMAVGQKDHAGVEELVRRAGKEDGLRWTLVRPCMLAGGEDGGEALPVKVFGETGEGLGCMPSVTRRSVAEWVVGVALDGVKGEEWIRKTPVLAN</sequence>
<evidence type="ECO:0000313" key="3">
    <source>
        <dbReference type="EMBL" id="KAG4420489.1"/>
    </source>
</evidence>
<dbReference type="InterPro" id="IPR036291">
    <property type="entry name" value="NAD(P)-bd_dom_sf"/>
</dbReference>
<dbReference type="OrthoDB" id="419598at2759"/>
<evidence type="ECO:0000259" key="2">
    <source>
        <dbReference type="Pfam" id="PF13460"/>
    </source>
</evidence>
<dbReference type="SUPFAM" id="SSF51735">
    <property type="entry name" value="NAD(P)-binding Rossmann-fold domains"/>
    <property type="match status" value="1"/>
</dbReference>
<dbReference type="GO" id="GO:0042602">
    <property type="term" value="F:riboflavin reductase (NADPH) activity"/>
    <property type="evidence" value="ECO:0007669"/>
    <property type="project" value="TreeGrafter"/>
</dbReference>
<dbReference type="GO" id="GO:0004074">
    <property type="term" value="F:biliverdin reductase [NAD(P)H] activity"/>
    <property type="evidence" value="ECO:0007669"/>
    <property type="project" value="TreeGrafter"/>
</dbReference>
<dbReference type="Proteomes" id="UP000664132">
    <property type="component" value="Unassembled WGS sequence"/>
</dbReference>
<dbReference type="PANTHER" id="PTHR43355:SF2">
    <property type="entry name" value="FLAVIN REDUCTASE (NADPH)"/>
    <property type="match status" value="1"/>
</dbReference>
<organism evidence="3 4">
    <name type="scientific">Cadophora malorum</name>
    <dbReference type="NCBI Taxonomy" id="108018"/>
    <lineage>
        <taxon>Eukaryota</taxon>
        <taxon>Fungi</taxon>
        <taxon>Dikarya</taxon>
        <taxon>Ascomycota</taxon>
        <taxon>Pezizomycotina</taxon>
        <taxon>Leotiomycetes</taxon>
        <taxon>Helotiales</taxon>
        <taxon>Ploettnerulaceae</taxon>
        <taxon>Cadophora</taxon>
    </lineage>
</organism>
<gene>
    <name evidence="3" type="ORF">IFR04_006409</name>
</gene>
<dbReference type="InterPro" id="IPR051606">
    <property type="entry name" value="Polyketide_Oxido-like"/>
</dbReference>
<dbReference type="AlphaFoldDB" id="A0A8H7TIV9"/>
<comment type="similarity">
    <text evidence="1">Belongs to the avfA family.</text>
</comment>
<dbReference type="EMBL" id="JAFJYH010000083">
    <property type="protein sequence ID" value="KAG4420489.1"/>
    <property type="molecule type" value="Genomic_DNA"/>
</dbReference>
<evidence type="ECO:0000256" key="1">
    <source>
        <dbReference type="ARBA" id="ARBA00038376"/>
    </source>
</evidence>
<dbReference type="Pfam" id="PF13460">
    <property type="entry name" value="NAD_binding_10"/>
    <property type="match status" value="1"/>
</dbReference>
<dbReference type="InterPro" id="IPR016040">
    <property type="entry name" value="NAD(P)-bd_dom"/>
</dbReference>
<protein>
    <recommendedName>
        <fullName evidence="2">NAD(P)-binding domain-containing protein</fullName>
    </recommendedName>
</protein>
<feature type="domain" description="NAD(P)-binding" evidence="2">
    <location>
        <begin position="7"/>
        <end position="215"/>
    </location>
</feature>
<evidence type="ECO:0000313" key="4">
    <source>
        <dbReference type="Proteomes" id="UP000664132"/>
    </source>
</evidence>
<comment type="caution">
    <text evidence="3">The sequence shown here is derived from an EMBL/GenBank/DDBJ whole genome shotgun (WGS) entry which is preliminary data.</text>
</comment>
<dbReference type="PANTHER" id="PTHR43355">
    <property type="entry name" value="FLAVIN REDUCTASE (NADPH)"/>
    <property type="match status" value="1"/>
</dbReference>
<accession>A0A8H7TIV9</accession>
<name>A0A8H7TIV9_9HELO</name>
<proteinExistence type="inferred from homology"/>
<reference evidence="3" key="1">
    <citation type="submission" date="2021-02" db="EMBL/GenBank/DDBJ databases">
        <title>Genome sequence Cadophora malorum strain M34.</title>
        <authorList>
            <person name="Stefanovic E."/>
            <person name="Vu D."/>
            <person name="Scully C."/>
            <person name="Dijksterhuis J."/>
            <person name="Roader J."/>
            <person name="Houbraken J."/>
        </authorList>
    </citation>
    <scope>NUCLEOTIDE SEQUENCE</scope>
    <source>
        <strain evidence="3">M34</strain>
    </source>
</reference>